<sequence>MWEQQKTIDEKNPTIIVTEAYRLAEYERSEFISPNKKSKVISLGTFHYLQWEEPKK</sequence>
<organism evidence="1 2">
    <name type="scientific">Xylocopilactobacillus apis</name>
    <dbReference type="NCBI Taxonomy" id="2932183"/>
    <lineage>
        <taxon>Bacteria</taxon>
        <taxon>Bacillati</taxon>
        <taxon>Bacillota</taxon>
        <taxon>Bacilli</taxon>
        <taxon>Lactobacillales</taxon>
        <taxon>Lactobacillaceae</taxon>
        <taxon>Xylocopilactobacillus</taxon>
    </lineage>
</organism>
<keyword evidence="2" id="KW-1185">Reference proteome</keyword>
<gene>
    <name evidence="1" type="ORF">KIMC2_18650</name>
</gene>
<dbReference type="Gene3D" id="3.40.50.1820">
    <property type="entry name" value="alpha/beta hydrolase"/>
    <property type="match status" value="1"/>
</dbReference>
<evidence type="ECO:0000313" key="1">
    <source>
        <dbReference type="EMBL" id="BDR57303.1"/>
    </source>
</evidence>
<reference evidence="1 2" key="1">
    <citation type="journal article" date="2023" name="Microbiol. Spectr.">
        <title>Symbiosis of Carpenter Bees with Uncharacterized Lactic Acid Bacteria Showing NAD Auxotrophy.</title>
        <authorList>
            <person name="Kawasaki S."/>
            <person name="Ozawa K."/>
            <person name="Mori T."/>
            <person name="Yamamoto A."/>
            <person name="Ito M."/>
            <person name="Ohkuma M."/>
            <person name="Sakamoto M."/>
            <person name="Matsutani M."/>
        </authorList>
    </citation>
    <scope>NUCLEOTIDE SEQUENCE [LARGE SCALE GENOMIC DNA]</scope>
    <source>
        <strain evidence="1 2">KimC2</strain>
    </source>
</reference>
<dbReference type="InterPro" id="IPR029058">
    <property type="entry name" value="AB_hydrolase_fold"/>
</dbReference>
<dbReference type="AlphaFoldDB" id="A0AAU9DU00"/>
<dbReference type="Proteomes" id="UP001321804">
    <property type="component" value="Chromosome"/>
</dbReference>
<name>A0AAU9DU00_9LACO</name>
<accession>A0AAU9DU00</accession>
<evidence type="ECO:0000313" key="2">
    <source>
        <dbReference type="Proteomes" id="UP001321804"/>
    </source>
</evidence>
<dbReference type="EMBL" id="AP026801">
    <property type="protein sequence ID" value="BDR57303.1"/>
    <property type="molecule type" value="Genomic_DNA"/>
</dbReference>
<protein>
    <submittedName>
        <fullName evidence="1">Uncharacterized protein</fullName>
    </submittedName>
</protein>
<dbReference type="KEGG" id="xak:KIMC2_18650"/>
<proteinExistence type="predicted"/>